<gene>
    <name evidence="2" type="ORF">HPP92_021470</name>
</gene>
<dbReference type="EMBL" id="JADCNM010000011">
    <property type="protein sequence ID" value="KAG0462994.1"/>
    <property type="molecule type" value="Genomic_DNA"/>
</dbReference>
<comment type="caution">
    <text evidence="2">The sequence shown here is derived from an EMBL/GenBank/DDBJ whole genome shotgun (WGS) entry which is preliminary data.</text>
</comment>
<evidence type="ECO:0000256" key="1">
    <source>
        <dbReference type="SAM" id="MobiDB-lite"/>
    </source>
</evidence>
<accession>A0A835PZW9</accession>
<proteinExistence type="predicted"/>
<dbReference type="AlphaFoldDB" id="A0A835PZW9"/>
<evidence type="ECO:0000313" key="3">
    <source>
        <dbReference type="Proteomes" id="UP000639772"/>
    </source>
</evidence>
<name>A0A835PZW9_VANPL</name>
<reference evidence="2 3" key="1">
    <citation type="journal article" date="2020" name="Nat. Food">
        <title>A phased Vanilla planifolia genome enables genetic improvement of flavour and production.</title>
        <authorList>
            <person name="Hasing T."/>
            <person name="Tang H."/>
            <person name="Brym M."/>
            <person name="Khazi F."/>
            <person name="Huang T."/>
            <person name="Chambers A.H."/>
        </authorList>
    </citation>
    <scope>NUCLEOTIDE SEQUENCE [LARGE SCALE GENOMIC DNA]</scope>
    <source>
        <tissue evidence="2">Leaf</tissue>
    </source>
</reference>
<evidence type="ECO:0000313" key="2">
    <source>
        <dbReference type="EMBL" id="KAG0462994.1"/>
    </source>
</evidence>
<dbReference type="Proteomes" id="UP000639772">
    <property type="component" value="Chromosome 11"/>
</dbReference>
<feature type="region of interest" description="Disordered" evidence="1">
    <location>
        <begin position="1"/>
        <end position="53"/>
    </location>
</feature>
<protein>
    <submittedName>
        <fullName evidence="2">Uncharacterized protein</fullName>
    </submittedName>
</protein>
<organism evidence="2 3">
    <name type="scientific">Vanilla planifolia</name>
    <name type="common">Vanilla</name>
    <dbReference type="NCBI Taxonomy" id="51239"/>
    <lineage>
        <taxon>Eukaryota</taxon>
        <taxon>Viridiplantae</taxon>
        <taxon>Streptophyta</taxon>
        <taxon>Embryophyta</taxon>
        <taxon>Tracheophyta</taxon>
        <taxon>Spermatophyta</taxon>
        <taxon>Magnoliopsida</taxon>
        <taxon>Liliopsida</taxon>
        <taxon>Asparagales</taxon>
        <taxon>Orchidaceae</taxon>
        <taxon>Vanilloideae</taxon>
        <taxon>Vanilleae</taxon>
        <taxon>Vanilla</taxon>
    </lineage>
</organism>
<sequence>MTEERRISRRRRKEGSGYDSCLEATRRGQSIGNNGYGAAGKVDIERSRKARGL</sequence>